<evidence type="ECO:0000313" key="1">
    <source>
        <dbReference type="EMBL" id="KKT11789.1"/>
    </source>
</evidence>
<name>A0A0G1HLQ7_9BACT</name>
<evidence type="ECO:0000313" key="2">
    <source>
        <dbReference type="Proteomes" id="UP000033907"/>
    </source>
</evidence>
<dbReference type="EMBL" id="LCGH01000001">
    <property type="protein sequence ID" value="KKT11789.1"/>
    <property type="molecule type" value="Genomic_DNA"/>
</dbReference>
<reference evidence="1 2" key="1">
    <citation type="journal article" date="2015" name="Nature">
        <title>rRNA introns, odd ribosomes, and small enigmatic genomes across a large radiation of phyla.</title>
        <authorList>
            <person name="Brown C.T."/>
            <person name="Hug L.A."/>
            <person name="Thomas B.C."/>
            <person name="Sharon I."/>
            <person name="Castelle C.J."/>
            <person name="Singh A."/>
            <person name="Wilkins M.J."/>
            <person name="Williams K.H."/>
            <person name="Banfield J.F."/>
        </authorList>
    </citation>
    <scope>NUCLEOTIDE SEQUENCE [LARGE SCALE GENOMIC DNA]</scope>
</reference>
<proteinExistence type="predicted"/>
<comment type="caution">
    <text evidence="1">The sequence shown here is derived from an EMBL/GenBank/DDBJ whole genome shotgun (WGS) entry which is preliminary data.</text>
</comment>
<gene>
    <name evidence="1" type="ORF">UV91_C0001G0001</name>
</gene>
<dbReference type="AlphaFoldDB" id="A0A0G1HLQ7"/>
<accession>A0A0G1HLQ7</accession>
<organism evidence="1 2">
    <name type="scientific">Candidatus Nomurabacteria bacterium GW2011_GWF2_43_24</name>
    <dbReference type="NCBI Taxonomy" id="1618778"/>
    <lineage>
        <taxon>Bacteria</taxon>
        <taxon>Candidatus Nomuraibacteriota</taxon>
    </lineage>
</organism>
<protein>
    <submittedName>
        <fullName evidence="1">Uncharacterized protein</fullName>
    </submittedName>
</protein>
<dbReference type="Proteomes" id="UP000033907">
    <property type="component" value="Unassembled WGS sequence"/>
</dbReference>
<sequence>MKEGVGDKLKREKHFYDRLTQGDPDIRFKAMAEMGIFRKEIIDLKSHDPNGFLLNIDVEKLDSTDLLFYRRFKEGEADITGLQAQLRVLTPLPESASSRKLMNYLLYQIEERKKKGLRRAG</sequence>